<keyword evidence="2" id="KW-1185">Reference proteome</keyword>
<organism evidence="1 2">
    <name type="scientific">Gossypium barbadense</name>
    <name type="common">Sea Island cotton</name>
    <name type="synonym">Hibiscus barbadensis</name>
    <dbReference type="NCBI Taxonomy" id="3634"/>
    <lineage>
        <taxon>Eukaryota</taxon>
        <taxon>Viridiplantae</taxon>
        <taxon>Streptophyta</taxon>
        <taxon>Embryophyta</taxon>
        <taxon>Tracheophyta</taxon>
        <taxon>Spermatophyta</taxon>
        <taxon>Magnoliopsida</taxon>
        <taxon>eudicotyledons</taxon>
        <taxon>Gunneridae</taxon>
        <taxon>Pentapetalae</taxon>
        <taxon>rosids</taxon>
        <taxon>malvids</taxon>
        <taxon>Malvales</taxon>
        <taxon>Malvaceae</taxon>
        <taxon>Malvoideae</taxon>
        <taxon>Gossypium</taxon>
    </lineage>
</organism>
<name>A0A5J5SXY0_GOSBA</name>
<evidence type="ECO:0000313" key="2">
    <source>
        <dbReference type="Proteomes" id="UP000327439"/>
    </source>
</evidence>
<accession>A0A5J5SXY0</accession>
<gene>
    <name evidence="1" type="ORF">ES319_A13G116000v1</name>
</gene>
<dbReference type="PANTHER" id="PTHR34892:SF1">
    <property type="entry name" value="VACUOLAR ATP SYNTHASE CATALYTIC SUBUNIT-RELATED _ V-ATPASE-RELATED _ VACUOLAR PROTON PUMP-RELATED"/>
    <property type="match status" value="1"/>
</dbReference>
<evidence type="ECO:0000313" key="1">
    <source>
        <dbReference type="EMBL" id="KAB2048482.1"/>
    </source>
</evidence>
<dbReference type="Proteomes" id="UP000327439">
    <property type="component" value="Chromosome A13"/>
</dbReference>
<sequence length="51" mass="5578">MADVSDIKLIRTDTTLDLSQKAEKGMLCIIQAGFFYSCCSPRRFVSSGCGI</sequence>
<dbReference type="PANTHER" id="PTHR34892">
    <property type="entry name" value="VACUOLAR ATP SYNTHASE CATALYTIC SUBUNIT-RELATED / V-ATPASE-RELATED / VACUOLAR PROTON PUMP-LIKE PROTEIN"/>
    <property type="match status" value="1"/>
</dbReference>
<dbReference type="AlphaFoldDB" id="A0A5J5SXY0"/>
<protein>
    <submittedName>
        <fullName evidence="1">Uncharacterized protein</fullName>
    </submittedName>
</protein>
<reference evidence="2" key="1">
    <citation type="journal article" date="2020" name="Nat. Genet.">
        <title>Genomic diversifications of five Gossypium allopolyploid species and their impact on cotton improvement.</title>
        <authorList>
            <person name="Chen Z.J."/>
            <person name="Sreedasyam A."/>
            <person name="Ando A."/>
            <person name="Song Q."/>
            <person name="De Santiago L.M."/>
            <person name="Hulse-Kemp A.M."/>
            <person name="Ding M."/>
            <person name="Ye W."/>
            <person name="Kirkbride R.C."/>
            <person name="Jenkins J."/>
            <person name="Plott C."/>
            <person name="Lovell J."/>
            <person name="Lin Y.M."/>
            <person name="Vaughn R."/>
            <person name="Liu B."/>
            <person name="Simpson S."/>
            <person name="Scheffler B.E."/>
            <person name="Wen L."/>
            <person name="Saski C.A."/>
            <person name="Grover C.E."/>
            <person name="Hu G."/>
            <person name="Conover J.L."/>
            <person name="Carlson J.W."/>
            <person name="Shu S."/>
            <person name="Boston L.B."/>
            <person name="Williams M."/>
            <person name="Peterson D.G."/>
            <person name="McGee K."/>
            <person name="Jones D.C."/>
            <person name="Wendel J.F."/>
            <person name="Stelly D.M."/>
            <person name="Grimwood J."/>
            <person name="Schmutz J."/>
        </authorList>
    </citation>
    <scope>NUCLEOTIDE SEQUENCE [LARGE SCALE GENOMIC DNA]</scope>
    <source>
        <strain evidence="2">cv. 3-79</strain>
    </source>
</reference>
<proteinExistence type="predicted"/>
<dbReference type="GO" id="GO:0005773">
    <property type="term" value="C:vacuole"/>
    <property type="evidence" value="ECO:0007669"/>
    <property type="project" value="TreeGrafter"/>
</dbReference>
<dbReference type="EMBL" id="CM018214">
    <property type="protein sequence ID" value="KAB2048482.1"/>
    <property type="molecule type" value="Genomic_DNA"/>
</dbReference>